<comment type="caution">
    <text evidence="3">The sequence shown here is derived from an EMBL/GenBank/DDBJ whole genome shotgun (WGS) entry which is preliminary data.</text>
</comment>
<protein>
    <submittedName>
        <fullName evidence="3">Membrane protein</fullName>
    </submittedName>
</protein>
<dbReference type="InterPro" id="IPR029051">
    <property type="entry name" value="DUF4352"/>
</dbReference>
<dbReference type="InterPro" id="IPR029050">
    <property type="entry name" value="Immunoprotect_excell_Ig-like"/>
</dbReference>
<dbReference type="STRING" id="1321606.SAMD00020551_2214"/>
<gene>
    <name evidence="3" type="ORF">SAMD00020551_2214</name>
</gene>
<reference evidence="3 4" key="1">
    <citation type="submission" date="2013-06" db="EMBL/GenBank/DDBJ databases">
        <title>Whole genome shotgun sequence of Bacillus selenatarsenatis SF-1.</title>
        <authorList>
            <person name="Kuroda M."/>
            <person name="Sei K."/>
            <person name="Yamashita M."/>
            <person name="Ike M."/>
        </authorList>
    </citation>
    <scope>NUCLEOTIDE SEQUENCE [LARGE SCALE GENOMIC DNA]</scope>
    <source>
        <strain evidence="3 4">SF-1</strain>
    </source>
</reference>
<keyword evidence="1" id="KW-0732">Signal</keyword>
<name>A0A0A8X4U6_MESS1</name>
<evidence type="ECO:0000256" key="1">
    <source>
        <dbReference type="ARBA" id="ARBA00022729"/>
    </source>
</evidence>
<organism evidence="3 4">
    <name type="scientific">Mesobacillus selenatarsenatis (strain DSM 18680 / JCM 14380 / FERM P-15431 / SF-1)</name>
    <dbReference type="NCBI Taxonomy" id="1321606"/>
    <lineage>
        <taxon>Bacteria</taxon>
        <taxon>Bacillati</taxon>
        <taxon>Bacillota</taxon>
        <taxon>Bacilli</taxon>
        <taxon>Bacillales</taxon>
        <taxon>Bacillaceae</taxon>
        <taxon>Mesobacillus</taxon>
    </lineage>
</organism>
<dbReference type="Pfam" id="PF11611">
    <property type="entry name" value="DUF4352"/>
    <property type="match status" value="1"/>
</dbReference>
<dbReference type="EMBL" id="BASE01000045">
    <property type="protein sequence ID" value="GAM14067.1"/>
    <property type="molecule type" value="Genomic_DNA"/>
</dbReference>
<feature type="domain" description="DUF4352" evidence="2">
    <location>
        <begin position="100"/>
        <end position="213"/>
    </location>
</feature>
<dbReference type="Gene3D" id="2.60.40.1240">
    <property type="match status" value="1"/>
</dbReference>
<dbReference type="AlphaFoldDB" id="A0A0A8X4U6"/>
<dbReference type="Proteomes" id="UP000031014">
    <property type="component" value="Unassembled WGS sequence"/>
</dbReference>
<evidence type="ECO:0000313" key="3">
    <source>
        <dbReference type="EMBL" id="GAM14067.1"/>
    </source>
</evidence>
<accession>A0A0A8X4U6</accession>
<sequence>MKNLPRNLGSAGDLLKRGFKVKKYLQLMLAVTMLTGCSFAKADSNEDTKPVETVEEKQVKKNSGLYVPNPQVTDDRELKKAGDSLIDDKGELTLKAVKEVNETFNLDGIEYKVKEIKLLHFIPDYSLIDFFHPYTHDEEFDFVKIGVEIQNNSKESYHFGPVAMVNINDSIHKTWEDDFYLEELHGEIIGGQKKQGNLGFIVDDLENLDKVEILSGDLVDKEKKKIEEPVNLVVTFE</sequence>
<evidence type="ECO:0000259" key="2">
    <source>
        <dbReference type="Pfam" id="PF11611"/>
    </source>
</evidence>
<evidence type="ECO:0000313" key="4">
    <source>
        <dbReference type="Proteomes" id="UP000031014"/>
    </source>
</evidence>
<keyword evidence="4" id="KW-1185">Reference proteome</keyword>
<proteinExistence type="predicted"/>